<evidence type="ECO:0000313" key="3">
    <source>
        <dbReference type="Proteomes" id="UP000054826"/>
    </source>
</evidence>
<dbReference type="Proteomes" id="UP000054826">
    <property type="component" value="Unassembled WGS sequence"/>
</dbReference>
<evidence type="ECO:0000256" key="1">
    <source>
        <dbReference type="SAM" id="Phobius"/>
    </source>
</evidence>
<keyword evidence="1" id="KW-0472">Membrane</keyword>
<sequence length="70" mass="7611">MFSISSEYFLVDSAFGAFTVFLVLAVLYAVEYVPNFVSLNKVIGASVPFNNLTGTVPLCVRDNEQAAITE</sequence>
<keyword evidence="1" id="KW-1133">Transmembrane helix</keyword>
<keyword evidence="1" id="KW-0812">Transmembrane</keyword>
<organism evidence="2 3">
    <name type="scientific">Trichinella pseudospiralis</name>
    <name type="common">Parasitic roundworm</name>
    <dbReference type="NCBI Taxonomy" id="6337"/>
    <lineage>
        <taxon>Eukaryota</taxon>
        <taxon>Metazoa</taxon>
        <taxon>Ecdysozoa</taxon>
        <taxon>Nematoda</taxon>
        <taxon>Enoplea</taxon>
        <taxon>Dorylaimia</taxon>
        <taxon>Trichinellida</taxon>
        <taxon>Trichinellidae</taxon>
        <taxon>Trichinella</taxon>
    </lineage>
</organism>
<gene>
    <name evidence="2" type="ORF">T4C_5165</name>
</gene>
<accession>A0A0V1JW94</accession>
<feature type="transmembrane region" description="Helical" evidence="1">
    <location>
        <begin position="9"/>
        <end position="30"/>
    </location>
</feature>
<proteinExistence type="predicted"/>
<reference evidence="2 3" key="1">
    <citation type="submission" date="2015-01" db="EMBL/GenBank/DDBJ databases">
        <title>Evolution of Trichinella species and genotypes.</title>
        <authorList>
            <person name="Korhonen P.K."/>
            <person name="Edoardo P."/>
            <person name="Giuseppe L.R."/>
            <person name="Gasser R.B."/>
        </authorList>
    </citation>
    <scope>NUCLEOTIDE SEQUENCE [LARGE SCALE GENOMIC DNA]</scope>
    <source>
        <strain evidence="2">ISS176</strain>
    </source>
</reference>
<evidence type="ECO:0000313" key="2">
    <source>
        <dbReference type="EMBL" id="KRZ39213.1"/>
    </source>
</evidence>
<name>A0A0V1JW94_TRIPS</name>
<dbReference type="AlphaFoldDB" id="A0A0V1JW94"/>
<protein>
    <submittedName>
        <fullName evidence="2">Uncharacterized protein</fullName>
    </submittedName>
</protein>
<comment type="caution">
    <text evidence="2">The sequence shown here is derived from an EMBL/GenBank/DDBJ whole genome shotgun (WGS) entry which is preliminary data.</text>
</comment>
<dbReference type="EMBL" id="JYDV01000037">
    <property type="protein sequence ID" value="KRZ39213.1"/>
    <property type="molecule type" value="Genomic_DNA"/>
</dbReference>